<dbReference type="RefSeq" id="XP_070142013.1">
    <property type="nucleotide sequence ID" value="XM_070285912.1"/>
</dbReference>
<dbReference type="InterPro" id="IPR032675">
    <property type="entry name" value="LRR_dom_sf"/>
</dbReference>
<dbReference type="SUPFAM" id="SSF52047">
    <property type="entry name" value="RNI-like"/>
    <property type="match status" value="1"/>
</dbReference>
<gene>
    <name evidence="2" type="primary">LOC108072682</name>
</gene>
<name>A0ABM4GH20_DROKI</name>
<evidence type="ECO:0000313" key="2">
    <source>
        <dbReference type="RefSeq" id="XP_070142013.1"/>
    </source>
</evidence>
<accession>A0ABM4GH20</accession>
<dbReference type="Gene3D" id="3.80.10.10">
    <property type="entry name" value="Ribonuclease Inhibitor"/>
    <property type="match status" value="2"/>
</dbReference>
<reference evidence="2" key="1">
    <citation type="submission" date="2025-08" db="UniProtKB">
        <authorList>
            <consortium name="RefSeq"/>
        </authorList>
    </citation>
    <scope>IDENTIFICATION</scope>
    <source>
        <strain evidence="2">14028-0561.14</strain>
        <tissue evidence="2">Whole fly</tissue>
    </source>
</reference>
<dbReference type="SUPFAM" id="SSF52058">
    <property type="entry name" value="L domain-like"/>
    <property type="match status" value="1"/>
</dbReference>
<evidence type="ECO:0000313" key="1">
    <source>
        <dbReference type="Proteomes" id="UP001652661"/>
    </source>
</evidence>
<proteinExistence type="predicted"/>
<sequence>MSQPRIFDLTLYCWFEIFKHIKLSCETTDSLKGRYNLVKYLDLINFAITLECITEAFKEWSPQLYEELDIENTFLNSSPWITIDFSSRYEALQKISEKDKDLFWKSFFSVIEENEKLQSVTLRYEPKQFYPDHFDRFAALVNALKDKKTLTHLDIKMQGYTFENFPKLSNLRDLCLNVRMNADDLIEFCKSNPKLRSLEFKSTELYGRLADIVPYCNSLEKLTFTPKPEVDAVEYAPLAKLPRLEKLSLIGHHQEGTLVNLFKGLKLKNLERILIPDIFLSKEETQTLAEINSLIMIKSAFRNIPSIVNLAKLPRLQYLSVKTQSGQSDLLEPLIPLVTRTCVEIISDSFGFLMLFTEEDGVLRLKFDLPKDLEEDGSTRERDALISRFIVYLCQRLDISQLILVGDFSIILGQTMFHTLASKKPQILQKLVFMRDSPPSVEEANALAAIRSLSLTLCKFKHMERIMAIKIQQLNGLTEKAKRVDKIKTEQVEIRFIHDSNDKVTLTFDFPGIEIDHRIFAPLKKLHKLRRVEVKGNLRDGSLGTLFESLASQNLQELQIPIVDPEELRALSQINSLKVLSCGLYCSRNIENLADLTQLESLTLTVHPKGSLKTLFELLASKEDHVLKSLNIQNIVLTVEEIYQVSRIKSLESVSMGQKFTKLNPWVTEKCLKRRSCQKCLASPEKPIDQPHDTKLETSCSQNINEAELVASKYSDVFQGYSSKSANNWELLADLPHLKELSLNTSFKVECLQNLLKKLSHQKLSKFSLTLYPERPEDEESLYQIIEQIGLLQNLTDLYLENSEGYVLSDLLDLLQSSLLLRSLMLNRTYIDHEETLKVGRMKNLEKLLVGFSNEDSFQVLTKLTELRDLHINSPHENIVNKIMPILRTCKKLKNIFLTQNLSQQFIDSLLETLKSVREPSIQGPLILKAQPKDSDFPVELNILDLTYLNIEQDEGFQDTEGLEIAAMTLWTRWW</sequence>
<dbReference type="Proteomes" id="UP001652661">
    <property type="component" value="Chromosome 3L"/>
</dbReference>
<dbReference type="GeneID" id="108072682"/>
<organism evidence="1 2">
    <name type="scientific">Drosophila kikkawai</name>
    <name type="common">Fruit fly</name>
    <dbReference type="NCBI Taxonomy" id="30033"/>
    <lineage>
        <taxon>Eukaryota</taxon>
        <taxon>Metazoa</taxon>
        <taxon>Ecdysozoa</taxon>
        <taxon>Arthropoda</taxon>
        <taxon>Hexapoda</taxon>
        <taxon>Insecta</taxon>
        <taxon>Pterygota</taxon>
        <taxon>Neoptera</taxon>
        <taxon>Endopterygota</taxon>
        <taxon>Diptera</taxon>
        <taxon>Brachycera</taxon>
        <taxon>Muscomorpha</taxon>
        <taxon>Ephydroidea</taxon>
        <taxon>Drosophilidae</taxon>
        <taxon>Drosophila</taxon>
        <taxon>Sophophora</taxon>
    </lineage>
</organism>
<keyword evidence="1" id="KW-1185">Reference proteome</keyword>
<protein>
    <submittedName>
        <fullName evidence="2">Uncharacterized protein</fullName>
    </submittedName>
</protein>